<evidence type="ECO:0000256" key="5">
    <source>
        <dbReference type="ARBA" id="ARBA00022898"/>
    </source>
</evidence>
<dbReference type="NCBIfam" id="TIGR00492">
    <property type="entry name" value="alr"/>
    <property type="match status" value="1"/>
</dbReference>
<evidence type="ECO:0000256" key="4">
    <source>
        <dbReference type="ARBA" id="ARBA00013089"/>
    </source>
</evidence>
<dbReference type="InterPro" id="IPR020622">
    <property type="entry name" value="Ala_racemase_pyridoxalP-BS"/>
</dbReference>
<dbReference type="InterPro" id="IPR001608">
    <property type="entry name" value="Ala_racemase_N"/>
</dbReference>
<evidence type="ECO:0000256" key="2">
    <source>
        <dbReference type="ARBA" id="ARBA00001933"/>
    </source>
</evidence>
<keyword evidence="11" id="KW-1185">Reference proteome</keyword>
<dbReference type="Proteomes" id="UP000007100">
    <property type="component" value="Chromosome"/>
</dbReference>
<evidence type="ECO:0000313" key="10">
    <source>
        <dbReference type="EMBL" id="BAJ82558.1"/>
    </source>
</evidence>
<keyword evidence="6 7" id="KW-0413">Isomerase</keyword>
<evidence type="ECO:0000256" key="8">
    <source>
        <dbReference type="PIRSR" id="PIRSR600821-50"/>
    </source>
</evidence>
<dbReference type="Pfam" id="PF00842">
    <property type="entry name" value="Ala_racemase_C"/>
    <property type="match status" value="1"/>
</dbReference>
<evidence type="ECO:0000256" key="3">
    <source>
        <dbReference type="ARBA" id="ARBA00007880"/>
    </source>
</evidence>
<proteinExistence type="inferred from homology"/>
<gene>
    <name evidence="10" type="primary">alr</name>
    <name evidence="10" type="ordered locus">ACMV_32110</name>
</gene>
<dbReference type="PANTHER" id="PTHR30511:SF0">
    <property type="entry name" value="ALANINE RACEMASE, CATABOLIC-RELATED"/>
    <property type="match status" value="1"/>
</dbReference>
<evidence type="ECO:0000256" key="7">
    <source>
        <dbReference type="HAMAP-Rule" id="MF_01201"/>
    </source>
</evidence>
<keyword evidence="5 7" id="KW-0663">Pyridoxal phosphate</keyword>
<dbReference type="EC" id="5.1.1.1" evidence="4 7"/>
<dbReference type="PANTHER" id="PTHR30511">
    <property type="entry name" value="ALANINE RACEMASE"/>
    <property type="match status" value="1"/>
</dbReference>
<accession>F0J6E1</accession>
<feature type="modified residue" description="N6-(pyridoxal phosphate)lysine" evidence="7 8">
    <location>
        <position position="33"/>
    </location>
</feature>
<dbReference type="SUPFAM" id="SSF51419">
    <property type="entry name" value="PLP-binding barrel"/>
    <property type="match status" value="1"/>
</dbReference>
<evidence type="ECO:0000313" key="11">
    <source>
        <dbReference type="Proteomes" id="UP000007100"/>
    </source>
</evidence>
<reference evidence="10 11" key="1">
    <citation type="submission" date="2010-12" db="EMBL/GenBank/DDBJ databases">
        <title>Whole genome sequence of Acidiphilium multivorum AIU301.</title>
        <authorList>
            <person name="Narita-Yamada S."/>
            <person name="Nakamura S."/>
            <person name="Ito N."/>
            <person name="Takarada H."/>
            <person name="Katano Y."/>
            <person name="Nakazawa H."/>
            <person name="Hosoyama A."/>
            <person name="Yamada R."/>
            <person name="Fujita N."/>
        </authorList>
    </citation>
    <scope>NUCLEOTIDE SEQUENCE [LARGE SCALE GENOMIC DNA]</scope>
    <source>
        <strain evidence="11">DSM 11245 / JCM 8867 / AIU301</strain>
    </source>
</reference>
<sequence length="357" mass="37258">MNHPTLTIDPGAVAANWQALAARHAGEVAGVVKADAYGLGAALIAPALAAAGCRSFFVATLDEALSLRALLPAARIGVLNGCPPGEEETMRARELRPVLGSLAACARWRGAAGDDEAPPSFLHLDTGMNRLGLDRDEAAHLIAHPTLLDGLGLTHVMTHLVAAEEPDASANAAQRERFAAFAARFPWLRTSLANSSGLFLGPGFGSDLARPGYALYGGNPTPTAANPMRPAIALAAPILQIRAIASGETVGYNGTWRAARPSRIATIGVGYADGLPRSLSNRLTARWQGKIIPVAGRLSMDLTTFDVTEHPDIAPGDVIELIGPGHDIDAIAAEAGTIGYEILTSLGPRYRRVVKSV</sequence>
<feature type="active site" description="Proton acceptor; specific for D-alanine" evidence="7">
    <location>
        <position position="33"/>
    </location>
</feature>
<feature type="binding site" evidence="7 9">
    <location>
        <position position="130"/>
    </location>
    <ligand>
        <name>substrate</name>
    </ligand>
</feature>
<organism evidence="10 11">
    <name type="scientific">Acidiphilium multivorum (strain DSM 11245 / JCM 8867 / NBRC 100883 / AIU 301)</name>
    <dbReference type="NCBI Taxonomy" id="926570"/>
    <lineage>
        <taxon>Bacteria</taxon>
        <taxon>Pseudomonadati</taxon>
        <taxon>Pseudomonadota</taxon>
        <taxon>Alphaproteobacteria</taxon>
        <taxon>Acetobacterales</taxon>
        <taxon>Acidocellaceae</taxon>
        <taxon>Acidiphilium</taxon>
    </lineage>
</organism>
<dbReference type="EMBL" id="AP012035">
    <property type="protein sequence ID" value="BAJ82558.1"/>
    <property type="molecule type" value="Genomic_DNA"/>
</dbReference>
<dbReference type="OrthoDB" id="9813814at2"/>
<dbReference type="SMART" id="SM01005">
    <property type="entry name" value="Ala_racemase_C"/>
    <property type="match status" value="1"/>
</dbReference>
<dbReference type="HOGENOM" id="CLU_028393_1_1_5"/>
<comment type="catalytic activity">
    <reaction evidence="1 7">
        <text>L-alanine = D-alanine</text>
        <dbReference type="Rhea" id="RHEA:20249"/>
        <dbReference type="ChEBI" id="CHEBI:57416"/>
        <dbReference type="ChEBI" id="CHEBI:57972"/>
        <dbReference type="EC" id="5.1.1.1"/>
    </reaction>
</comment>
<dbReference type="GO" id="GO:0005829">
    <property type="term" value="C:cytosol"/>
    <property type="evidence" value="ECO:0007669"/>
    <property type="project" value="TreeGrafter"/>
</dbReference>
<dbReference type="UniPathway" id="UPA00042">
    <property type="reaction ID" value="UER00497"/>
</dbReference>
<dbReference type="GO" id="GO:0008784">
    <property type="term" value="F:alanine racemase activity"/>
    <property type="evidence" value="ECO:0007669"/>
    <property type="project" value="UniProtKB-UniRule"/>
</dbReference>
<dbReference type="GO" id="GO:0030170">
    <property type="term" value="F:pyridoxal phosphate binding"/>
    <property type="evidence" value="ECO:0007669"/>
    <property type="project" value="UniProtKB-UniRule"/>
</dbReference>
<dbReference type="CDD" id="cd00430">
    <property type="entry name" value="PLPDE_III_AR"/>
    <property type="match status" value="1"/>
</dbReference>
<dbReference type="Gene3D" id="2.40.37.10">
    <property type="entry name" value="Lyase, Ornithine Decarboxylase, Chain A, domain 1"/>
    <property type="match status" value="1"/>
</dbReference>
<dbReference type="PROSITE" id="PS00395">
    <property type="entry name" value="ALANINE_RACEMASE"/>
    <property type="match status" value="1"/>
</dbReference>
<protein>
    <recommendedName>
        <fullName evidence="4 7">Alanine racemase</fullName>
        <ecNumber evidence="4 7">5.1.1.1</ecNumber>
    </recommendedName>
</protein>
<dbReference type="Pfam" id="PF01168">
    <property type="entry name" value="Ala_racemase_N"/>
    <property type="match status" value="1"/>
</dbReference>
<dbReference type="RefSeq" id="WP_013641084.1">
    <property type="nucleotide sequence ID" value="NC_015186.1"/>
</dbReference>
<dbReference type="InterPro" id="IPR009006">
    <property type="entry name" value="Ala_racemase/Decarboxylase_C"/>
</dbReference>
<comment type="similarity">
    <text evidence="3 7">Belongs to the alanine racemase family.</text>
</comment>
<comment type="pathway">
    <text evidence="7">Amino-acid biosynthesis; D-alanine biosynthesis; D-alanine from L-alanine: step 1/1.</text>
</comment>
<evidence type="ECO:0000256" key="6">
    <source>
        <dbReference type="ARBA" id="ARBA00023235"/>
    </source>
</evidence>
<dbReference type="HAMAP" id="MF_01201">
    <property type="entry name" value="Ala_racemase"/>
    <property type="match status" value="1"/>
</dbReference>
<dbReference type="InterPro" id="IPR011079">
    <property type="entry name" value="Ala_racemase_C"/>
</dbReference>
<dbReference type="KEGG" id="amv:ACMV_32110"/>
<dbReference type="InterPro" id="IPR029066">
    <property type="entry name" value="PLP-binding_barrel"/>
</dbReference>
<dbReference type="GO" id="GO:0030632">
    <property type="term" value="P:D-alanine biosynthetic process"/>
    <property type="evidence" value="ECO:0007669"/>
    <property type="project" value="UniProtKB-UniRule"/>
</dbReference>
<comment type="function">
    <text evidence="7">Catalyzes the interconversion of L-alanine and D-alanine. May also act on other amino acids.</text>
</comment>
<dbReference type="PRINTS" id="PR00992">
    <property type="entry name" value="ALARACEMASE"/>
</dbReference>
<feature type="active site" description="Proton acceptor; specific for L-alanine" evidence="7">
    <location>
        <position position="252"/>
    </location>
</feature>
<comment type="cofactor">
    <cofactor evidence="2 7 8">
        <name>pyridoxal 5'-phosphate</name>
        <dbReference type="ChEBI" id="CHEBI:597326"/>
    </cofactor>
</comment>
<feature type="binding site" evidence="7 9">
    <location>
        <position position="300"/>
    </location>
    <ligand>
        <name>substrate</name>
    </ligand>
</feature>
<dbReference type="Gene3D" id="3.20.20.10">
    <property type="entry name" value="Alanine racemase"/>
    <property type="match status" value="1"/>
</dbReference>
<name>F0J6E1_ACIMA</name>
<dbReference type="SUPFAM" id="SSF50621">
    <property type="entry name" value="Alanine racemase C-terminal domain-like"/>
    <property type="match status" value="1"/>
</dbReference>
<dbReference type="InterPro" id="IPR000821">
    <property type="entry name" value="Ala_racemase"/>
</dbReference>
<evidence type="ECO:0000256" key="9">
    <source>
        <dbReference type="PIRSR" id="PIRSR600821-52"/>
    </source>
</evidence>
<dbReference type="AlphaFoldDB" id="F0J6E1"/>
<evidence type="ECO:0000256" key="1">
    <source>
        <dbReference type="ARBA" id="ARBA00000316"/>
    </source>
</evidence>